<dbReference type="CDD" id="cd00442">
    <property type="entry name" value="Lyz-like"/>
    <property type="match status" value="1"/>
</dbReference>
<dbReference type="SUPFAM" id="SSF53955">
    <property type="entry name" value="Lysozyme-like"/>
    <property type="match status" value="1"/>
</dbReference>
<feature type="domain" description="Transglycosylase SLT" evidence="1">
    <location>
        <begin position="20"/>
        <end position="182"/>
    </location>
</feature>
<proteinExistence type="predicted"/>
<dbReference type="Gene3D" id="1.10.530.10">
    <property type="match status" value="1"/>
</dbReference>
<name>A0A1L6TCC5_PISSA</name>
<accession>A0A1L6TCC5</accession>
<evidence type="ECO:0000313" key="3">
    <source>
        <dbReference type="Proteomes" id="UP000029558"/>
    </source>
</evidence>
<dbReference type="AlphaFoldDB" id="A0A1L6TCC5"/>
<dbReference type="OrthoDB" id="5616026at2"/>
<gene>
    <name evidence="2" type="ORF">KU39_1844</name>
</gene>
<evidence type="ECO:0000259" key="1">
    <source>
        <dbReference type="Pfam" id="PF19489"/>
    </source>
</evidence>
<dbReference type="Pfam" id="PF19489">
    <property type="entry name" value="SLT_4"/>
    <property type="match status" value="1"/>
</dbReference>
<organism evidence="2 3">
    <name type="scientific">Piscirickettsia salmonis</name>
    <dbReference type="NCBI Taxonomy" id="1238"/>
    <lineage>
        <taxon>Bacteria</taxon>
        <taxon>Pseudomonadati</taxon>
        <taxon>Pseudomonadota</taxon>
        <taxon>Gammaproteobacteria</taxon>
        <taxon>Thiotrichales</taxon>
        <taxon>Piscirickettsiaceae</taxon>
        <taxon>Piscirickettsia</taxon>
    </lineage>
</organism>
<dbReference type="InterPro" id="IPR045795">
    <property type="entry name" value="SLT_4"/>
</dbReference>
<dbReference type="EMBL" id="CP012508">
    <property type="protein sequence ID" value="ALB23024.1"/>
    <property type="molecule type" value="Genomic_DNA"/>
</dbReference>
<dbReference type="InterPro" id="IPR023346">
    <property type="entry name" value="Lysozyme-like_dom_sf"/>
</dbReference>
<dbReference type="Proteomes" id="UP000029558">
    <property type="component" value="Chromosome"/>
</dbReference>
<sequence length="182" mass="21792">MFTIKFKQLLTIVFIIFLIIFSFKNSHAKTKRTEKLEDICWIFKKHPTWKNSAYKTSRHWKIPVNILMATIYQESRFRSHIKSKTSSAYGFAQATNVTWADYKKSQKIAHASRENFHHSIDFIGWYFNKTTKLRKISRYNTQQLYLYYQLGLYHRRVPTSAKKTANKVAAIAKRYQRQLKHC</sequence>
<reference evidence="2 3" key="1">
    <citation type="journal article" date="2014" name="Genome Announc.">
        <title>Comparative Genome Analysis of Two Isolates of the Fish Pathogen Piscirickettsia salmonis from Different Hosts Reveals Major Differences in Virulence-Associated Secretion Systems.</title>
        <authorList>
            <person name="Bohle H."/>
            <person name="Henriquez P."/>
            <person name="Grothusen H."/>
            <person name="Navas E."/>
            <person name="Sandoval A."/>
            <person name="Bustamante F."/>
            <person name="Bustos P."/>
            <person name="Mancilla M."/>
        </authorList>
    </citation>
    <scope>NUCLEOTIDE SEQUENCE [LARGE SCALE GENOMIC DNA]</scope>
    <source>
        <strain evidence="3">B1-32597</strain>
    </source>
</reference>
<evidence type="ECO:0000313" key="2">
    <source>
        <dbReference type="EMBL" id="ALB23024.1"/>
    </source>
</evidence>
<dbReference type="RefSeq" id="WP_017375871.1">
    <property type="nucleotide sequence ID" value="NZ_CP012508.1"/>
</dbReference>
<protein>
    <submittedName>
        <fullName evidence="2">Transglycosylase SLT domain protein</fullName>
    </submittedName>
</protein>